<dbReference type="GO" id="GO:0071973">
    <property type="term" value="P:bacterial-type flagellum-dependent cell motility"/>
    <property type="evidence" value="ECO:0007669"/>
    <property type="project" value="InterPro"/>
</dbReference>
<name>A0A9X2MGH7_9FIRM</name>
<evidence type="ECO:0000256" key="1">
    <source>
        <dbReference type="ARBA" id="ARBA00004117"/>
    </source>
</evidence>
<keyword evidence="6" id="KW-0282">Flagellum</keyword>
<keyword evidence="6" id="KW-0966">Cell projection</keyword>
<dbReference type="Pfam" id="PF02049">
    <property type="entry name" value="FliE"/>
    <property type="match status" value="1"/>
</dbReference>
<dbReference type="GO" id="GO:0005198">
    <property type="term" value="F:structural molecule activity"/>
    <property type="evidence" value="ECO:0007669"/>
    <property type="project" value="UniProtKB-UniRule"/>
</dbReference>
<comment type="subcellular location">
    <subcellularLocation>
        <location evidence="1 4">Bacterial flagellum basal body</location>
    </subcellularLocation>
</comment>
<comment type="similarity">
    <text evidence="2 4">Belongs to the FliE family.</text>
</comment>
<dbReference type="InterPro" id="IPR001624">
    <property type="entry name" value="FliE"/>
</dbReference>
<organism evidence="6 7">
    <name type="scientific">Anaerosalibacter massiliensis</name>
    <dbReference type="NCBI Taxonomy" id="1347392"/>
    <lineage>
        <taxon>Bacteria</taxon>
        <taxon>Bacillati</taxon>
        <taxon>Bacillota</taxon>
        <taxon>Tissierellia</taxon>
        <taxon>Tissierellales</taxon>
        <taxon>Sporanaerobacteraceae</taxon>
        <taxon>Anaerosalibacter</taxon>
    </lineage>
</organism>
<keyword evidence="7" id="KW-1185">Reference proteome</keyword>
<accession>A0A9X2MGH7</accession>
<dbReference type="Proteomes" id="UP001142078">
    <property type="component" value="Unassembled WGS sequence"/>
</dbReference>
<protein>
    <recommendedName>
        <fullName evidence="4 5">Flagellar hook-basal body complex protein FliE</fullName>
    </recommendedName>
</protein>
<dbReference type="NCBIfam" id="TIGR00205">
    <property type="entry name" value="fliE"/>
    <property type="match status" value="1"/>
</dbReference>
<keyword evidence="3 4" id="KW-0975">Bacterial flagellum</keyword>
<evidence type="ECO:0000256" key="3">
    <source>
        <dbReference type="ARBA" id="ARBA00023143"/>
    </source>
</evidence>
<dbReference type="RefSeq" id="WP_042681705.1">
    <property type="nucleotide sequence ID" value="NZ_CABKTM010000043.1"/>
</dbReference>
<evidence type="ECO:0000256" key="5">
    <source>
        <dbReference type="NCBIfam" id="TIGR00205"/>
    </source>
</evidence>
<dbReference type="GO" id="GO:0003774">
    <property type="term" value="F:cytoskeletal motor activity"/>
    <property type="evidence" value="ECO:0007669"/>
    <property type="project" value="InterPro"/>
</dbReference>
<proteinExistence type="inferred from homology"/>
<dbReference type="OrthoDB" id="9812413at2"/>
<evidence type="ECO:0000313" key="7">
    <source>
        <dbReference type="Proteomes" id="UP001142078"/>
    </source>
</evidence>
<dbReference type="AlphaFoldDB" id="A0A9X2MGH7"/>
<evidence type="ECO:0000256" key="2">
    <source>
        <dbReference type="ARBA" id="ARBA00009272"/>
    </source>
</evidence>
<keyword evidence="6" id="KW-0969">Cilium</keyword>
<dbReference type="HAMAP" id="MF_00724">
    <property type="entry name" value="FliE"/>
    <property type="match status" value="1"/>
</dbReference>
<evidence type="ECO:0000256" key="4">
    <source>
        <dbReference type="HAMAP-Rule" id="MF_00724"/>
    </source>
</evidence>
<evidence type="ECO:0000313" key="6">
    <source>
        <dbReference type="EMBL" id="MCR2042777.1"/>
    </source>
</evidence>
<sequence length="99" mass="11364">MKVNSIQYENNDFPIVNNKKDNQESNGISFGNYLKKAIDNVNELQINSENYKKLLATGDIDNLHDVMIAGEKANISLQLTMSIRNKVVEAYREIMRMQL</sequence>
<dbReference type="PRINTS" id="PR01006">
    <property type="entry name" value="FLGHOOKFLIE"/>
</dbReference>
<dbReference type="EMBL" id="JANJZL010000001">
    <property type="protein sequence ID" value="MCR2042777.1"/>
    <property type="molecule type" value="Genomic_DNA"/>
</dbReference>
<reference evidence="6" key="1">
    <citation type="submission" date="2022-07" db="EMBL/GenBank/DDBJ databases">
        <title>Enhanced cultured diversity of the mouse gut microbiota enables custom-made synthetic communities.</title>
        <authorList>
            <person name="Afrizal A."/>
        </authorList>
    </citation>
    <scope>NUCLEOTIDE SEQUENCE</scope>
    <source>
        <strain evidence="6">DSM 29482</strain>
    </source>
</reference>
<dbReference type="GO" id="GO:0009425">
    <property type="term" value="C:bacterial-type flagellum basal body"/>
    <property type="evidence" value="ECO:0007669"/>
    <property type="project" value="UniProtKB-SubCell"/>
</dbReference>
<dbReference type="PANTHER" id="PTHR34653">
    <property type="match status" value="1"/>
</dbReference>
<gene>
    <name evidence="4 6" type="primary">fliE</name>
    <name evidence="6" type="ORF">NSA23_01475</name>
</gene>
<comment type="caution">
    <text evidence="6">The sequence shown here is derived from an EMBL/GenBank/DDBJ whole genome shotgun (WGS) entry which is preliminary data.</text>
</comment>
<dbReference type="PANTHER" id="PTHR34653:SF1">
    <property type="entry name" value="FLAGELLAR HOOK-BASAL BODY COMPLEX PROTEIN FLIE"/>
    <property type="match status" value="1"/>
</dbReference>